<comment type="caution">
    <text evidence="4">The sequence shown here is derived from an EMBL/GenBank/DDBJ whole genome shotgun (WGS) entry which is preliminary data.</text>
</comment>
<evidence type="ECO:0000259" key="3">
    <source>
        <dbReference type="Pfam" id="PF00881"/>
    </source>
</evidence>
<keyword evidence="5" id="KW-1185">Reference proteome</keyword>
<dbReference type="InterPro" id="IPR000415">
    <property type="entry name" value="Nitroreductase-like"/>
</dbReference>
<sequence length="203" mass="23656">MNDLQFLNARTSIRDYDAEYVISDRELYLILQSARNAPSSNNFQPWKVFVIKNKKKQAVLKKFSANQKQVLDASAVFLIFGNQSLYDIEDLIQYEQRVRHLSAAQVEARKKRIQLYFDMHPEDRKKEGLKLDCGLFSMNLMHVIRAFGYDSVPMRGVDFEKVQEYFAISKELIPILMLPVGKSIKKGHPHIRKGIHQFAEIIH</sequence>
<comment type="similarity">
    <text evidence="1">Belongs to the nitroreductase family.</text>
</comment>
<proteinExistence type="inferred from homology"/>
<evidence type="ECO:0000256" key="2">
    <source>
        <dbReference type="ARBA" id="ARBA00023002"/>
    </source>
</evidence>
<dbReference type="PANTHER" id="PTHR43673">
    <property type="entry name" value="NAD(P)H NITROREDUCTASE YDGI-RELATED"/>
    <property type="match status" value="1"/>
</dbReference>
<dbReference type="Proteomes" id="UP000288669">
    <property type="component" value="Unassembled WGS sequence"/>
</dbReference>
<name>A0A430AGP8_9ENTE</name>
<dbReference type="SUPFAM" id="SSF55469">
    <property type="entry name" value="FMN-dependent nitroreductase-like"/>
    <property type="match status" value="1"/>
</dbReference>
<keyword evidence="2" id="KW-0560">Oxidoreductase</keyword>
<dbReference type="InterPro" id="IPR029479">
    <property type="entry name" value="Nitroreductase"/>
</dbReference>
<reference evidence="4 5" key="1">
    <citation type="submission" date="2017-05" db="EMBL/GenBank/DDBJ databases">
        <title>Vagococcus spp. assemblies.</title>
        <authorList>
            <person name="Gulvik C.A."/>
        </authorList>
    </citation>
    <scope>NUCLEOTIDE SEQUENCE [LARGE SCALE GENOMIC DNA]</scope>
    <source>
        <strain evidence="4 5">DSM 24756</strain>
    </source>
</reference>
<evidence type="ECO:0000313" key="4">
    <source>
        <dbReference type="EMBL" id="RSU07092.1"/>
    </source>
</evidence>
<evidence type="ECO:0000313" key="5">
    <source>
        <dbReference type="Proteomes" id="UP000288669"/>
    </source>
</evidence>
<dbReference type="Pfam" id="PF00881">
    <property type="entry name" value="Nitroreductase"/>
    <property type="match status" value="1"/>
</dbReference>
<accession>A0A430AGP8</accession>
<dbReference type="PANTHER" id="PTHR43673:SF10">
    <property type="entry name" value="NADH DEHYDROGENASE_NAD(P)H NITROREDUCTASE XCC3605-RELATED"/>
    <property type="match status" value="1"/>
</dbReference>
<feature type="domain" description="Nitroreductase" evidence="3">
    <location>
        <begin position="9"/>
        <end position="182"/>
    </location>
</feature>
<dbReference type="RefSeq" id="WP_126824567.1">
    <property type="nucleotide sequence ID" value="NZ_JBHLWU010000002.1"/>
</dbReference>
<dbReference type="GO" id="GO:0016491">
    <property type="term" value="F:oxidoreductase activity"/>
    <property type="evidence" value="ECO:0007669"/>
    <property type="project" value="UniProtKB-KW"/>
</dbReference>
<protein>
    <submittedName>
        <fullName evidence="4">Nitroreductase family protein</fullName>
    </submittedName>
</protein>
<gene>
    <name evidence="4" type="ORF">CBF30_07495</name>
</gene>
<dbReference type="Gene3D" id="3.40.109.10">
    <property type="entry name" value="NADH Oxidase"/>
    <property type="match status" value="1"/>
</dbReference>
<organism evidence="4 5">
    <name type="scientific">Vagococcus entomophilus</name>
    <dbReference type="NCBI Taxonomy" id="1160095"/>
    <lineage>
        <taxon>Bacteria</taxon>
        <taxon>Bacillati</taxon>
        <taxon>Bacillota</taxon>
        <taxon>Bacilli</taxon>
        <taxon>Lactobacillales</taxon>
        <taxon>Enterococcaceae</taxon>
        <taxon>Vagococcus</taxon>
    </lineage>
</organism>
<evidence type="ECO:0000256" key="1">
    <source>
        <dbReference type="ARBA" id="ARBA00007118"/>
    </source>
</evidence>
<dbReference type="EMBL" id="NGJZ01000002">
    <property type="protein sequence ID" value="RSU07092.1"/>
    <property type="molecule type" value="Genomic_DNA"/>
</dbReference>
<dbReference type="AlphaFoldDB" id="A0A430AGP8"/>
<dbReference type="OrthoDB" id="9782629at2"/>